<evidence type="ECO:0000313" key="1">
    <source>
        <dbReference type="EMBL" id="CAB1430017.1"/>
    </source>
</evidence>
<organism evidence="1 2">
    <name type="scientific">Pleuronectes platessa</name>
    <name type="common">European plaice</name>
    <dbReference type="NCBI Taxonomy" id="8262"/>
    <lineage>
        <taxon>Eukaryota</taxon>
        <taxon>Metazoa</taxon>
        <taxon>Chordata</taxon>
        <taxon>Craniata</taxon>
        <taxon>Vertebrata</taxon>
        <taxon>Euteleostomi</taxon>
        <taxon>Actinopterygii</taxon>
        <taxon>Neopterygii</taxon>
        <taxon>Teleostei</taxon>
        <taxon>Neoteleostei</taxon>
        <taxon>Acanthomorphata</taxon>
        <taxon>Carangaria</taxon>
        <taxon>Pleuronectiformes</taxon>
        <taxon>Pleuronectoidei</taxon>
        <taxon>Pleuronectidae</taxon>
        <taxon>Pleuronectes</taxon>
    </lineage>
</organism>
<proteinExistence type="predicted"/>
<reference evidence="1" key="1">
    <citation type="submission" date="2020-03" db="EMBL/GenBank/DDBJ databases">
        <authorList>
            <person name="Weist P."/>
        </authorList>
    </citation>
    <scope>NUCLEOTIDE SEQUENCE</scope>
</reference>
<dbReference type="Proteomes" id="UP001153269">
    <property type="component" value="Unassembled WGS sequence"/>
</dbReference>
<protein>
    <submittedName>
        <fullName evidence="1">Uncharacterized protein</fullName>
    </submittedName>
</protein>
<comment type="caution">
    <text evidence="1">The sequence shown here is derived from an EMBL/GenBank/DDBJ whole genome shotgun (WGS) entry which is preliminary data.</text>
</comment>
<name>A0A9N7UGF3_PLEPL</name>
<gene>
    <name evidence="1" type="ORF">PLEPLA_LOCUS17997</name>
</gene>
<evidence type="ECO:0000313" key="2">
    <source>
        <dbReference type="Proteomes" id="UP001153269"/>
    </source>
</evidence>
<sequence>MQRIAGTGLSETGESFASGIFARGEDLTSALCNQRHECCQRITWDWVQGWWGGRNLSARPFPLHRGCAETPCSWRGGV</sequence>
<accession>A0A9N7UGF3</accession>
<dbReference type="AlphaFoldDB" id="A0A9N7UGF3"/>
<keyword evidence="2" id="KW-1185">Reference proteome</keyword>
<dbReference type="EMBL" id="CADEAL010001195">
    <property type="protein sequence ID" value="CAB1430017.1"/>
    <property type="molecule type" value="Genomic_DNA"/>
</dbReference>